<keyword evidence="6" id="KW-1185">Reference proteome</keyword>
<keyword evidence="2" id="KW-0560">Oxidoreductase</keyword>
<dbReference type="PANTHER" id="PTHR11474:SF125">
    <property type="entry name" value="N-ACETYL-6-HYDROXYTRYPTOPHAN OXIDASE IVOB-RELATED"/>
    <property type="match status" value="1"/>
</dbReference>
<dbReference type="InterPro" id="IPR050316">
    <property type="entry name" value="Tyrosinase/Hemocyanin"/>
</dbReference>
<dbReference type="InterPro" id="IPR008922">
    <property type="entry name" value="Di-copper_centre_dom_sf"/>
</dbReference>
<evidence type="ECO:0000256" key="1">
    <source>
        <dbReference type="ARBA" id="ARBA00022723"/>
    </source>
</evidence>
<dbReference type="Gene3D" id="1.10.1280.10">
    <property type="entry name" value="Di-copper center containing domain from catechol oxidase"/>
    <property type="match status" value="1"/>
</dbReference>
<dbReference type="Proteomes" id="UP001303473">
    <property type="component" value="Unassembled WGS sequence"/>
</dbReference>
<organism evidence="5 6">
    <name type="scientific">Diplogelasinospora grovesii</name>
    <dbReference type="NCBI Taxonomy" id="303347"/>
    <lineage>
        <taxon>Eukaryota</taxon>
        <taxon>Fungi</taxon>
        <taxon>Dikarya</taxon>
        <taxon>Ascomycota</taxon>
        <taxon>Pezizomycotina</taxon>
        <taxon>Sordariomycetes</taxon>
        <taxon>Sordariomycetidae</taxon>
        <taxon>Sordariales</taxon>
        <taxon>Diplogelasinosporaceae</taxon>
        <taxon>Diplogelasinospora</taxon>
    </lineage>
</organism>
<accession>A0AAN6S2B9</accession>
<evidence type="ECO:0000313" key="6">
    <source>
        <dbReference type="Proteomes" id="UP001303473"/>
    </source>
</evidence>
<evidence type="ECO:0000256" key="3">
    <source>
        <dbReference type="SAM" id="SignalP"/>
    </source>
</evidence>
<reference evidence="6" key="1">
    <citation type="journal article" date="2023" name="Mol. Phylogenet. Evol.">
        <title>Genome-scale phylogeny and comparative genomics of the fungal order Sordariales.</title>
        <authorList>
            <person name="Hensen N."/>
            <person name="Bonometti L."/>
            <person name="Westerberg I."/>
            <person name="Brannstrom I.O."/>
            <person name="Guillou S."/>
            <person name="Cros-Aarteil S."/>
            <person name="Calhoun S."/>
            <person name="Haridas S."/>
            <person name="Kuo A."/>
            <person name="Mondo S."/>
            <person name="Pangilinan J."/>
            <person name="Riley R."/>
            <person name="LaButti K."/>
            <person name="Andreopoulos B."/>
            <person name="Lipzen A."/>
            <person name="Chen C."/>
            <person name="Yan M."/>
            <person name="Daum C."/>
            <person name="Ng V."/>
            <person name="Clum A."/>
            <person name="Steindorff A."/>
            <person name="Ohm R.A."/>
            <person name="Martin F."/>
            <person name="Silar P."/>
            <person name="Natvig D.O."/>
            <person name="Lalanne C."/>
            <person name="Gautier V."/>
            <person name="Ament-Velasquez S.L."/>
            <person name="Kruys A."/>
            <person name="Hutchinson M.I."/>
            <person name="Powell A.J."/>
            <person name="Barry K."/>
            <person name="Miller A.N."/>
            <person name="Grigoriev I.V."/>
            <person name="Debuchy R."/>
            <person name="Gladieux P."/>
            <person name="Hiltunen Thoren M."/>
            <person name="Johannesson H."/>
        </authorList>
    </citation>
    <scope>NUCLEOTIDE SEQUENCE [LARGE SCALE GENOMIC DNA]</scope>
    <source>
        <strain evidence="6">CBS 340.73</strain>
    </source>
</reference>
<dbReference type="Pfam" id="PF00264">
    <property type="entry name" value="Tyrosinase"/>
    <property type="match status" value="1"/>
</dbReference>
<dbReference type="SUPFAM" id="SSF48056">
    <property type="entry name" value="Di-copper centre-containing domain"/>
    <property type="match status" value="1"/>
</dbReference>
<proteinExistence type="predicted"/>
<dbReference type="EMBL" id="MU853859">
    <property type="protein sequence ID" value="KAK3937266.1"/>
    <property type="molecule type" value="Genomic_DNA"/>
</dbReference>
<gene>
    <name evidence="5" type="ORF">QBC46DRAFT_267919</name>
</gene>
<feature type="signal peptide" evidence="3">
    <location>
        <begin position="1"/>
        <end position="18"/>
    </location>
</feature>
<protein>
    <recommendedName>
        <fullName evidence="4">Tyrosinase copper-binding domain-containing protein</fullName>
    </recommendedName>
</protein>
<dbReference type="InterPro" id="IPR002227">
    <property type="entry name" value="Tyrosinase_Cu-bd"/>
</dbReference>
<evidence type="ECO:0000313" key="5">
    <source>
        <dbReference type="EMBL" id="KAK3937266.1"/>
    </source>
</evidence>
<dbReference type="AlphaFoldDB" id="A0AAN6S2B9"/>
<sequence>MPLSLCILVVSLAAFVYAYVPESTLATDLLSAESLVSLLASLESGELETYLGSRGVQQPCKAAKIIGRREYSTFSDNEKLAYTAAVKCLMASPSKILPGLAPGARSRYDDFVANYINQTRSIHFTGNFFHWHRYYIWSFETALREECGYKGYLPYWNWAKCALDPLNSPYLDGSPYSQGGNGVWAPHNCNATSACIRPTLPIAQFLVHHR</sequence>
<keyword evidence="1" id="KW-0479">Metal-binding</keyword>
<feature type="chain" id="PRO_5042875290" description="Tyrosinase copper-binding domain-containing protein" evidence="3">
    <location>
        <begin position="19"/>
        <end position="210"/>
    </location>
</feature>
<keyword evidence="3" id="KW-0732">Signal</keyword>
<dbReference type="GO" id="GO:0016491">
    <property type="term" value="F:oxidoreductase activity"/>
    <property type="evidence" value="ECO:0007669"/>
    <property type="project" value="UniProtKB-KW"/>
</dbReference>
<name>A0AAN6S2B9_9PEZI</name>
<dbReference type="GO" id="GO:0046872">
    <property type="term" value="F:metal ion binding"/>
    <property type="evidence" value="ECO:0007669"/>
    <property type="project" value="UniProtKB-KW"/>
</dbReference>
<evidence type="ECO:0000259" key="4">
    <source>
        <dbReference type="Pfam" id="PF00264"/>
    </source>
</evidence>
<feature type="domain" description="Tyrosinase copper-binding" evidence="4">
    <location>
        <begin position="105"/>
        <end position="191"/>
    </location>
</feature>
<comment type="caution">
    <text evidence="5">The sequence shown here is derived from an EMBL/GenBank/DDBJ whole genome shotgun (WGS) entry which is preliminary data.</text>
</comment>
<dbReference type="PANTHER" id="PTHR11474">
    <property type="entry name" value="TYROSINASE FAMILY MEMBER"/>
    <property type="match status" value="1"/>
</dbReference>
<evidence type="ECO:0000256" key="2">
    <source>
        <dbReference type="ARBA" id="ARBA00023002"/>
    </source>
</evidence>